<dbReference type="InterPro" id="IPR017972">
    <property type="entry name" value="Cyt_P450_CS"/>
</dbReference>
<dbReference type="PANTHER" id="PTHR47955">
    <property type="entry name" value="CYTOCHROME P450 FAMILY 71 PROTEIN"/>
    <property type="match status" value="1"/>
</dbReference>
<evidence type="ECO:0000256" key="8">
    <source>
        <dbReference type="PIRSR" id="PIRSR602401-1"/>
    </source>
</evidence>
<organism evidence="11 12">
    <name type="scientific">Crotalaria pallida</name>
    <name type="common">Smooth rattlebox</name>
    <name type="synonym">Crotalaria striata</name>
    <dbReference type="NCBI Taxonomy" id="3830"/>
    <lineage>
        <taxon>Eukaryota</taxon>
        <taxon>Viridiplantae</taxon>
        <taxon>Streptophyta</taxon>
        <taxon>Embryophyta</taxon>
        <taxon>Tracheophyta</taxon>
        <taxon>Spermatophyta</taxon>
        <taxon>Magnoliopsida</taxon>
        <taxon>eudicotyledons</taxon>
        <taxon>Gunneridae</taxon>
        <taxon>Pentapetalae</taxon>
        <taxon>rosids</taxon>
        <taxon>fabids</taxon>
        <taxon>Fabales</taxon>
        <taxon>Fabaceae</taxon>
        <taxon>Papilionoideae</taxon>
        <taxon>50 kb inversion clade</taxon>
        <taxon>genistoids sensu lato</taxon>
        <taxon>core genistoids</taxon>
        <taxon>Crotalarieae</taxon>
        <taxon>Crotalaria</taxon>
    </lineage>
</organism>
<dbReference type="FunFam" id="1.10.630.10:FF:000008">
    <property type="entry name" value="Cytochrome P450 71D8"/>
    <property type="match status" value="1"/>
</dbReference>
<accession>A0AAN9IZ98</accession>
<evidence type="ECO:0000256" key="3">
    <source>
        <dbReference type="ARBA" id="ARBA00022617"/>
    </source>
</evidence>
<evidence type="ECO:0000256" key="2">
    <source>
        <dbReference type="ARBA" id="ARBA00010617"/>
    </source>
</evidence>
<sequence>MYMVMSLIAPRSATMEFQITAYVFFTFFLFLFALFKVVMKRSKSNKFTTYLPPGPPKFPLIGNLHHFFVRSTPHHTLRNLALKYGPLMLLKLGEISYIIVSSPDVAKEILKTHDSIFSNRPLMVISKLAYNATDIAFSPHGGYWSQLRKICTIELLSAKRVQTFRSIREEEVSKLIETICSSSEGSIVNLSEKIFSVTYGITARAAFGMKSKHQKEFISIVEEAIQIAGGLCIADLYPSIRVLQKFSFMKAKLEKMRRKIDRILANIIDEHRNRKRSHNAASHEDLVDVLLNFQQQKDLEYPLTDDNIKAVILDVFTAGSETSSTVVEWAMSEMVKNPKVMKEAQAEVRRVYNLKGYVDETDIHQLTYLKCVIKETFRLHPPTPLLLPRESKVSCEINGYEIPAKTRVLINAWAIGRDQRNWPEAECFRPERFVHSSIDFKGQDFELIPFGSGRRICPGILFAIADIELPLAQLIYHFDWKLPSSGIKHEEELDMTETYGLTARRGKDLCLIPVTHHHH</sequence>
<dbReference type="GO" id="GO:0016705">
    <property type="term" value="F:oxidoreductase activity, acting on paired donors, with incorporation or reduction of molecular oxygen"/>
    <property type="evidence" value="ECO:0007669"/>
    <property type="project" value="InterPro"/>
</dbReference>
<dbReference type="InterPro" id="IPR001128">
    <property type="entry name" value="Cyt_P450"/>
</dbReference>
<comment type="similarity">
    <text evidence="2 9">Belongs to the cytochrome P450 family.</text>
</comment>
<feature type="transmembrane region" description="Helical" evidence="10">
    <location>
        <begin position="20"/>
        <end position="39"/>
    </location>
</feature>
<evidence type="ECO:0000256" key="10">
    <source>
        <dbReference type="SAM" id="Phobius"/>
    </source>
</evidence>
<evidence type="ECO:0000256" key="7">
    <source>
        <dbReference type="ARBA" id="ARBA00023033"/>
    </source>
</evidence>
<keyword evidence="10" id="KW-0472">Membrane</keyword>
<comment type="cofactor">
    <cofactor evidence="1 8">
        <name>heme</name>
        <dbReference type="ChEBI" id="CHEBI:30413"/>
    </cofactor>
</comment>
<proteinExistence type="inferred from homology"/>
<evidence type="ECO:0000313" key="12">
    <source>
        <dbReference type="Proteomes" id="UP001372338"/>
    </source>
</evidence>
<keyword evidence="12" id="KW-1185">Reference proteome</keyword>
<evidence type="ECO:0000313" key="11">
    <source>
        <dbReference type="EMBL" id="KAK7288538.1"/>
    </source>
</evidence>
<keyword evidence="4 8" id="KW-0479">Metal-binding</keyword>
<evidence type="ECO:0000256" key="6">
    <source>
        <dbReference type="ARBA" id="ARBA00023004"/>
    </source>
</evidence>
<keyword evidence="3 8" id="KW-0349">Heme</keyword>
<dbReference type="PROSITE" id="PS00086">
    <property type="entry name" value="CYTOCHROME_P450"/>
    <property type="match status" value="1"/>
</dbReference>
<dbReference type="Gene3D" id="1.10.630.10">
    <property type="entry name" value="Cytochrome P450"/>
    <property type="match status" value="1"/>
</dbReference>
<dbReference type="PRINTS" id="PR00385">
    <property type="entry name" value="P450"/>
</dbReference>
<dbReference type="CDD" id="cd11072">
    <property type="entry name" value="CYP71-like"/>
    <property type="match status" value="1"/>
</dbReference>
<evidence type="ECO:0000256" key="1">
    <source>
        <dbReference type="ARBA" id="ARBA00001971"/>
    </source>
</evidence>
<evidence type="ECO:0000256" key="5">
    <source>
        <dbReference type="ARBA" id="ARBA00023002"/>
    </source>
</evidence>
<dbReference type="InterPro" id="IPR002401">
    <property type="entry name" value="Cyt_P450_E_grp-I"/>
</dbReference>
<dbReference type="SUPFAM" id="SSF48264">
    <property type="entry name" value="Cytochrome P450"/>
    <property type="match status" value="1"/>
</dbReference>
<dbReference type="GO" id="GO:0004497">
    <property type="term" value="F:monooxygenase activity"/>
    <property type="evidence" value="ECO:0007669"/>
    <property type="project" value="UniProtKB-KW"/>
</dbReference>
<dbReference type="Pfam" id="PF00067">
    <property type="entry name" value="p450"/>
    <property type="match status" value="1"/>
</dbReference>
<dbReference type="GO" id="GO:0005506">
    <property type="term" value="F:iron ion binding"/>
    <property type="evidence" value="ECO:0007669"/>
    <property type="project" value="InterPro"/>
</dbReference>
<dbReference type="InterPro" id="IPR036396">
    <property type="entry name" value="Cyt_P450_sf"/>
</dbReference>
<evidence type="ECO:0008006" key="13">
    <source>
        <dbReference type="Google" id="ProtNLM"/>
    </source>
</evidence>
<dbReference type="GO" id="GO:0020037">
    <property type="term" value="F:heme binding"/>
    <property type="evidence" value="ECO:0007669"/>
    <property type="project" value="InterPro"/>
</dbReference>
<evidence type="ECO:0000256" key="4">
    <source>
        <dbReference type="ARBA" id="ARBA00022723"/>
    </source>
</evidence>
<keyword evidence="5 9" id="KW-0560">Oxidoreductase</keyword>
<evidence type="ECO:0000256" key="9">
    <source>
        <dbReference type="RuleBase" id="RU000461"/>
    </source>
</evidence>
<keyword evidence="10" id="KW-1133">Transmembrane helix</keyword>
<dbReference type="PANTHER" id="PTHR47955:SF8">
    <property type="entry name" value="CYTOCHROME P450 71D11-LIKE"/>
    <property type="match status" value="1"/>
</dbReference>
<feature type="binding site" description="axial binding residue" evidence="8">
    <location>
        <position position="457"/>
    </location>
    <ligand>
        <name>heme</name>
        <dbReference type="ChEBI" id="CHEBI:30413"/>
    </ligand>
    <ligandPart>
        <name>Fe</name>
        <dbReference type="ChEBI" id="CHEBI:18248"/>
    </ligandPart>
</feature>
<name>A0AAN9IZ98_CROPI</name>
<keyword evidence="7 9" id="KW-0503">Monooxygenase</keyword>
<dbReference type="EMBL" id="JAYWIO010000001">
    <property type="protein sequence ID" value="KAK7288538.1"/>
    <property type="molecule type" value="Genomic_DNA"/>
</dbReference>
<dbReference type="PRINTS" id="PR00463">
    <property type="entry name" value="EP450I"/>
</dbReference>
<comment type="caution">
    <text evidence="11">The sequence shown here is derived from an EMBL/GenBank/DDBJ whole genome shotgun (WGS) entry which is preliminary data.</text>
</comment>
<gene>
    <name evidence="11" type="ORF">RIF29_01999</name>
</gene>
<keyword evidence="6 8" id="KW-0408">Iron</keyword>
<dbReference type="AlphaFoldDB" id="A0AAN9IZ98"/>
<dbReference type="Proteomes" id="UP001372338">
    <property type="component" value="Unassembled WGS sequence"/>
</dbReference>
<reference evidence="11 12" key="1">
    <citation type="submission" date="2024-01" db="EMBL/GenBank/DDBJ databases">
        <title>The genomes of 5 underutilized Papilionoideae crops provide insights into root nodulation and disease resistanc.</title>
        <authorList>
            <person name="Yuan L."/>
        </authorList>
    </citation>
    <scope>NUCLEOTIDE SEQUENCE [LARGE SCALE GENOMIC DNA]</scope>
    <source>
        <strain evidence="11">ZHUSHIDOU_FW_LH</strain>
        <tissue evidence="11">Leaf</tissue>
    </source>
</reference>
<keyword evidence="10" id="KW-0812">Transmembrane</keyword>
<protein>
    <recommendedName>
        <fullName evidence="13">Cytochrome P450</fullName>
    </recommendedName>
</protein>